<dbReference type="InterPro" id="IPR004670">
    <property type="entry name" value="NhaA"/>
</dbReference>
<keyword evidence="6" id="KW-0813">Transport</keyword>
<reference evidence="7 8" key="1">
    <citation type="submission" date="2018-05" db="EMBL/GenBank/DDBJ databases">
        <title>Genome sequencing of Flavobacterium sp. HYN0049.</title>
        <authorList>
            <person name="Yi H."/>
            <person name="Baek C."/>
        </authorList>
    </citation>
    <scope>NUCLEOTIDE SEQUENCE [LARGE SCALE GENOMIC DNA]</scope>
    <source>
        <strain evidence="7 8">HYN0049</strain>
    </source>
</reference>
<proteinExistence type="inferred from homology"/>
<dbReference type="HAMAP" id="MF_01844">
    <property type="entry name" value="NhaA"/>
    <property type="match status" value="1"/>
</dbReference>
<dbReference type="InterPro" id="IPR023171">
    <property type="entry name" value="Na/H_antiporter_dom_sf"/>
</dbReference>
<comment type="catalytic activity">
    <reaction evidence="6">
        <text>Na(+)(in) + 2 H(+)(out) = Na(+)(out) + 2 H(+)(in)</text>
        <dbReference type="Rhea" id="RHEA:29251"/>
        <dbReference type="ChEBI" id="CHEBI:15378"/>
        <dbReference type="ChEBI" id="CHEBI:29101"/>
    </reaction>
</comment>
<keyword evidence="4 6" id="KW-1133">Transmembrane helix</keyword>
<evidence type="ECO:0000313" key="8">
    <source>
        <dbReference type="Proteomes" id="UP000244937"/>
    </source>
</evidence>
<dbReference type="NCBIfam" id="TIGR00773">
    <property type="entry name" value="NhaA"/>
    <property type="match status" value="1"/>
</dbReference>
<feature type="transmembrane region" description="Helical" evidence="6">
    <location>
        <begin position="216"/>
        <end position="232"/>
    </location>
</feature>
<protein>
    <recommendedName>
        <fullName evidence="6">Na(+)/H(+) antiporter NhaA</fullName>
    </recommendedName>
    <alternativeName>
        <fullName evidence="6">Sodium/proton antiporter NhaA</fullName>
    </alternativeName>
</protein>
<keyword evidence="2 6" id="KW-1003">Cell membrane</keyword>
<evidence type="ECO:0000256" key="2">
    <source>
        <dbReference type="ARBA" id="ARBA00022475"/>
    </source>
</evidence>
<feature type="transmembrane region" description="Helical" evidence="6">
    <location>
        <begin position="45"/>
        <end position="66"/>
    </location>
</feature>
<dbReference type="RefSeq" id="WP_108903501.1">
    <property type="nucleotide sequence ID" value="NZ_CP029187.1"/>
</dbReference>
<gene>
    <name evidence="6 7" type="primary">nhaA</name>
    <name evidence="7" type="ORF">HYN49_07275</name>
</gene>
<dbReference type="PROSITE" id="PS51257">
    <property type="entry name" value="PROKAR_LIPOPROTEIN"/>
    <property type="match status" value="1"/>
</dbReference>
<feature type="transmembrane region" description="Helical" evidence="6">
    <location>
        <begin position="141"/>
        <end position="165"/>
    </location>
</feature>
<dbReference type="OrthoDB" id="9808135at2"/>
<keyword evidence="8" id="KW-1185">Reference proteome</keyword>
<feature type="transmembrane region" description="Helical" evidence="6">
    <location>
        <begin position="244"/>
        <end position="264"/>
    </location>
</feature>
<dbReference type="PANTHER" id="PTHR30341">
    <property type="entry name" value="SODIUM ION/PROTON ANTIPORTER NHAA-RELATED"/>
    <property type="match status" value="1"/>
</dbReference>
<feature type="transmembrane region" description="Helical" evidence="6">
    <location>
        <begin position="114"/>
        <end position="134"/>
    </location>
</feature>
<feature type="transmembrane region" description="Helical" evidence="6">
    <location>
        <begin position="270"/>
        <end position="291"/>
    </location>
</feature>
<feature type="transmembrane region" description="Helical" evidence="6">
    <location>
        <begin position="340"/>
        <end position="362"/>
    </location>
</feature>
<evidence type="ECO:0000256" key="1">
    <source>
        <dbReference type="ARBA" id="ARBA00004429"/>
    </source>
</evidence>
<dbReference type="Proteomes" id="UP000244937">
    <property type="component" value="Chromosome"/>
</dbReference>
<feature type="transmembrane region" description="Helical" evidence="6">
    <location>
        <begin position="312"/>
        <end position="334"/>
    </location>
</feature>
<comment type="subcellular location">
    <subcellularLocation>
        <location evidence="1">Cell inner membrane</location>
        <topology evidence="1">Multi-pass membrane protein</topology>
    </subcellularLocation>
    <subcellularLocation>
        <location evidence="6">Cell membrane</location>
        <topology evidence="6">Multi-pass membrane protein</topology>
    </subcellularLocation>
</comment>
<feature type="transmembrane region" description="Helical" evidence="6">
    <location>
        <begin position="171"/>
        <end position="190"/>
    </location>
</feature>
<keyword evidence="6" id="KW-0739">Sodium transport</keyword>
<dbReference type="KEGG" id="fpal:HYN49_07275"/>
<dbReference type="Gene3D" id="1.20.1530.10">
    <property type="entry name" value="Na+/H+ antiporter like domain"/>
    <property type="match status" value="1"/>
</dbReference>
<dbReference type="GO" id="GO:0005886">
    <property type="term" value="C:plasma membrane"/>
    <property type="evidence" value="ECO:0007669"/>
    <property type="project" value="UniProtKB-SubCell"/>
</dbReference>
<keyword evidence="6" id="KW-0406">Ion transport</keyword>
<accession>A0A2S1SH59</accession>
<organism evidence="7 8">
    <name type="scientific">Flavobacterium pallidum</name>
    <dbReference type="NCBI Taxonomy" id="2172098"/>
    <lineage>
        <taxon>Bacteria</taxon>
        <taxon>Pseudomonadati</taxon>
        <taxon>Bacteroidota</taxon>
        <taxon>Flavobacteriia</taxon>
        <taxon>Flavobacteriales</taxon>
        <taxon>Flavobacteriaceae</taxon>
        <taxon>Flavobacterium</taxon>
    </lineage>
</organism>
<dbReference type="NCBIfam" id="NF007111">
    <property type="entry name" value="PRK09560.1"/>
    <property type="match status" value="1"/>
</dbReference>
<dbReference type="Pfam" id="PF06965">
    <property type="entry name" value="Na_H_antiport_1"/>
    <property type="match status" value="1"/>
</dbReference>
<feature type="transmembrane region" description="Helical" evidence="6">
    <location>
        <begin position="86"/>
        <end position="108"/>
    </location>
</feature>
<evidence type="ECO:0000256" key="6">
    <source>
        <dbReference type="HAMAP-Rule" id="MF_01844"/>
    </source>
</evidence>
<name>A0A2S1SH59_9FLAO</name>
<sequence length="373" mass="40426">MSILKNIIRSEKTTGILLVTATACSLLLANTALETHYTAFWKHEVYGHSLTAWINDALMAIFFLYIGLELKSEILEGELSSVKKAALPIVAALGGMMLPAAIFLLLNFNTESRSGAGIPMATDIAFAVGILSLLGKRISPVLKIFLMALAVIDDLGAIVVIAMFYTKTLSLPHLAIAIAVFLFLLVLNAFRVRSILIYLIGGMAIWYFIWHSGIHATIAGVLTAFAIPKKALHTLEHQLKSPVTFFILPLFALANTGIILDAGWKDGLVSMTGLGIIFGLCIGKPAGIWLFSFIGVKTRICSLPSKLKWKQLLGIGFLGGIGFTMSIFITLLAFENESLIASAKIAILTASLFSAIIGFAWLKFTLKDKKQHL</sequence>
<evidence type="ECO:0000313" key="7">
    <source>
        <dbReference type="EMBL" id="AWI25715.1"/>
    </source>
</evidence>
<dbReference type="EMBL" id="CP029187">
    <property type="protein sequence ID" value="AWI25715.1"/>
    <property type="molecule type" value="Genomic_DNA"/>
</dbReference>
<dbReference type="GO" id="GO:0006885">
    <property type="term" value="P:regulation of pH"/>
    <property type="evidence" value="ECO:0007669"/>
    <property type="project" value="UniProtKB-UniRule"/>
</dbReference>
<comment type="function">
    <text evidence="6">Na(+)/H(+) antiporter that extrudes sodium in exchange for external protons.</text>
</comment>
<dbReference type="AlphaFoldDB" id="A0A2S1SH59"/>
<dbReference type="GO" id="GO:0015385">
    <property type="term" value="F:sodium:proton antiporter activity"/>
    <property type="evidence" value="ECO:0007669"/>
    <property type="project" value="UniProtKB-UniRule"/>
</dbReference>
<evidence type="ECO:0000256" key="5">
    <source>
        <dbReference type="ARBA" id="ARBA00023136"/>
    </source>
</evidence>
<keyword evidence="6" id="KW-0915">Sodium</keyword>
<dbReference type="PANTHER" id="PTHR30341:SF0">
    <property type="entry name" value="NA(+)_H(+) ANTIPORTER NHAA"/>
    <property type="match status" value="1"/>
</dbReference>
<keyword evidence="3 6" id="KW-0812">Transmembrane</keyword>
<comment type="similarity">
    <text evidence="6">Belongs to the NhaA Na(+)/H(+) (TC 2.A.33) antiporter family.</text>
</comment>
<keyword evidence="6" id="KW-0050">Antiport</keyword>
<evidence type="ECO:0000256" key="4">
    <source>
        <dbReference type="ARBA" id="ARBA00022989"/>
    </source>
</evidence>
<keyword evidence="5 6" id="KW-0472">Membrane</keyword>
<evidence type="ECO:0000256" key="3">
    <source>
        <dbReference type="ARBA" id="ARBA00022692"/>
    </source>
</evidence>